<comment type="similarity">
    <text evidence="2">Belongs to the MAPRE family.</text>
</comment>
<evidence type="ECO:0000256" key="3">
    <source>
        <dbReference type="ARBA" id="ARBA00022490"/>
    </source>
</evidence>
<feature type="region of interest" description="Disordered" evidence="10">
    <location>
        <begin position="167"/>
        <end position="209"/>
    </location>
</feature>
<organism evidence="13 14">
    <name type="scientific">Caenorhabditis briggsae</name>
    <dbReference type="NCBI Taxonomy" id="6238"/>
    <lineage>
        <taxon>Eukaryota</taxon>
        <taxon>Metazoa</taxon>
        <taxon>Ecdysozoa</taxon>
        <taxon>Nematoda</taxon>
        <taxon>Chromadorea</taxon>
        <taxon>Rhabditida</taxon>
        <taxon>Rhabditina</taxon>
        <taxon>Rhabditomorpha</taxon>
        <taxon>Rhabditoidea</taxon>
        <taxon>Rhabditidae</taxon>
        <taxon>Peloderinae</taxon>
        <taxon>Caenorhabditis</taxon>
    </lineage>
</organism>
<dbReference type="InterPro" id="IPR036872">
    <property type="entry name" value="CH_dom_sf"/>
</dbReference>
<evidence type="ECO:0008006" key="15">
    <source>
        <dbReference type="Google" id="ProtNLM"/>
    </source>
</evidence>
<keyword evidence="14" id="KW-1185">Reference proteome</keyword>
<proteinExistence type="inferred from homology"/>
<dbReference type="FunFam" id="1.10.418.10:FF:000105">
    <property type="entry name" value="Microtubule End Binding Protein"/>
    <property type="match status" value="1"/>
</dbReference>
<gene>
    <name evidence="13" type="ORF">L5515_014167</name>
</gene>
<sequence length="547" mass="60764">MVVNVFISAVTTDTLSRKEAVAWVNNLLKSHFTKVEEMASGAAYCQLTHLLFANSINLRKVKFNPRSEPDILTNWKVLTTAWKDLGIDKPVDVEKMKKAKFQDNMEFLQWFYKFFNANLVGDAEDYDAVGARFNEDLPALKGSSGARPAVAAVRPTAAPVAKPKAVAPAAAPNAAAKASVAPTVRNGTRPAPATSAGTRRSEPSQNEELLKQEIEKQKSLATDWETMAKEMESEREFYYSMLQRVEGLVHEAEELKSTTIDVEALKAVLYQSNEEVRNSERLFKPTSTTQTLSEELHSLITFPPVSVSYPIDFSVVSRLIRLPLLSLCHVSTKSRKNSMETLFGYKEEALVTRESWGVVQQPQAPVDNESKKRRKTTSIASRKKAKMARGAEDIADEPAKQFATELLNQIETTPGQISLNFSSAKSSEVCPLPPSFNQNVKSNWSIDKLKEGQLSSVLDPNNKSFKPLGIKKIQKVETKTEILPRQLDLKQTIAKLKNEDKKDDQYIGFSVAIANVLRRCEPDIAEKLAQSIVSLVETEASSVVSKL</sequence>
<dbReference type="EMBL" id="CP092621">
    <property type="protein sequence ID" value="UMM17791.1"/>
    <property type="molecule type" value="Genomic_DNA"/>
</dbReference>
<evidence type="ECO:0000256" key="7">
    <source>
        <dbReference type="ARBA" id="ARBA00023212"/>
    </source>
</evidence>
<dbReference type="InterPro" id="IPR027328">
    <property type="entry name" value="MAPRE"/>
</dbReference>
<evidence type="ECO:0000256" key="4">
    <source>
        <dbReference type="ARBA" id="ARBA00022618"/>
    </source>
</evidence>
<reference evidence="13 14" key="1">
    <citation type="submission" date="2022-04" db="EMBL/GenBank/DDBJ databases">
        <title>Chromosome-level reference genomes for two strains of Caenorhabditis briggsae: an improved platform for comparative genomics.</title>
        <authorList>
            <person name="Stevens L."/>
            <person name="Andersen E."/>
        </authorList>
    </citation>
    <scope>NUCLEOTIDE SEQUENCE [LARGE SCALE GENOMIC DNA]</scope>
    <source>
        <strain evidence="13">VX34</strain>
        <tissue evidence="13">Whole-organism</tissue>
    </source>
</reference>
<dbReference type="InterPro" id="IPR036133">
    <property type="entry name" value="EB1_C_sf"/>
</dbReference>
<evidence type="ECO:0000313" key="13">
    <source>
        <dbReference type="EMBL" id="UMM17791.1"/>
    </source>
</evidence>
<dbReference type="GO" id="GO:0005874">
    <property type="term" value="C:microtubule"/>
    <property type="evidence" value="ECO:0007669"/>
    <property type="project" value="UniProtKB-KW"/>
</dbReference>
<evidence type="ECO:0000256" key="1">
    <source>
        <dbReference type="ARBA" id="ARBA00004245"/>
    </source>
</evidence>
<evidence type="ECO:0000259" key="12">
    <source>
        <dbReference type="PROSITE" id="PS51230"/>
    </source>
</evidence>
<feature type="compositionally biased region" description="Low complexity" evidence="10">
    <location>
        <begin position="167"/>
        <end position="185"/>
    </location>
</feature>
<dbReference type="SUPFAM" id="SSF47576">
    <property type="entry name" value="Calponin-homology domain, CH-domain"/>
    <property type="match status" value="1"/>
</dbReference>
<evidence type="ECO:0000256" key="9">
    <source>
        <dbReference type="PROSITE-ProRule" id="PRU00576"/>
    </source>
</evidence>
<feature type="region of interest" description="Disordered" evidence="10">
    <location>
        <begin position="361"/>
        <end position="393"/>
    </location>
</feature>
<dbReference type="SUPFAM" id="SSF140612">
    <property type="entry name" value="EB1 dimerisation domain-like"/>
    <property type="match status" value="1"/>
</dbReference>
<dbReference type="Gene3D" id="1.10.418.10">
    <property type="entry name" value="Calponin-like domain"/>
    <property type="match status" value="1"/>
</dbReference>
<evidence type="ECO:0000313" key="14">
    <source>
        <dbReference type="Proteomes" id="UP000829354"/>
    </source>
</evidence>
<dbReference type="GO" id="GO:0008017">
    <property type="term" value="F:microtubule binding"/>
    <property type="evidence" value="ECO:0007669"/>
    <property type="project" value="InterPro"/>
</dbReference>
<accession>A0AAE9E8F6</accession>
<feature type="domain" description="EB1 C-terminal" evidence="12">
    <location>
        <begin position="206"/>
        <end position="278"/>
    </location>
</feature>
<feature type="domain" description="Calponin-homology (CH)" evidence="11">
    <location>
        <begin position="14"/>
        <end position="116"/>
    </location>
</feature>
<dbReference type="InterPro" id="IPR004953">
    <property type="entry name" value="EB1_C"/>
</dbReference>
<evidence type="ECO:0000256" key="10">
    <source>
        <dbReference type="SAM" id="MobiDB-lite"/>
    </source>
</evidence>
<dbReference type="Gene3D" id="1.20.5.1430">
    <property type="match status" value="1"/>
</dbReference>
<dbReference type="PANTHER" id="PTHR10623">
    <property type="entry name" value="MICROTUBULE-ASSOCIATED PROTEIN RP/EB FAMILY MEMBER"/>
    <property type="match status" value="1"/>
</dbReference>
<dbReference type="Pfam" id="PF03271">
    <property type="entry name" value="EB1"/>
    <property type="match status" value="1"/>
</dbReference>
<dbReference type="Proteomes" id="UP000829354">
    <property type="component" value="Chromosome II"/>
</dbReference>
<dbReference type="PROSITE" id="PS50021">
    <property type="entry name" value="CH"/>
    <property type="match status" value="1"/>
</dbReference>
<keyword evidence="8" id="KW-0131">Cell cycle</keyword>
<comment type="subcellular location">
    <subcellularLocation>
        <location evidence="1">Cytoplasm</location>
        <location evidence="1">Cytoskeleton</location>
    </subcellularLocation>
</comment>
<keyword evidence="6" id="KW-0498">Mitosis</keyword>
<dbReference type="FunFam" id="1.20.5.1430:FF:000010">
    <property type="entry name" value="Microtubule End Binding Protein"/>
    <property type="match status" value="1"/>
</dbReference>
<evidence type="ECO:0000256" key="2">
    <source>
        <dbReference type="ARBA" id="ARBA00010729"/>
    </source>
</evidence>
<keyword evidence="3" id="KW-0963">Cytoplasm</keyword>
<keyword evidence="7" id="KW-0206">Cytoskeleton</keyword>
<protein>
    <recommendedName>
        <fullName evidence="15">Protein CBR-EBP-2</fullName>
    </recommendedName>
</protein>
<dbReference type="Pfam" id="PF00307">
    <property type="entry name" value="CH"/>
    <property type="match status" value="1"/>
</dbReference>
<keyword evidence="5 9" id="KW-0493">Microtubule</keyword>
<evidence type="ECO:0000256" key="6">
    <source>
        <dbReference type="ARBA" id="ARBA00022776"/>
    </source>
</evidence>
<dbReference type="InterPro" id="IPR001715">
    <property type="entry name" value="CH_dom"/>
</dbReference>
<feature type="compositionally biased region" description="Basic residues" evidence="10">
    <location>
        <begin position="371"/>
        <end position="387"/>
    </location>
</feature>
<evidence type="ECO:0000256" key="5">
    <source>
        <dbReference type="ARBA" id="ARBA00022701"/>
    </source>
</evidence>
<name>A0AAE9E8F6_CAEBR</name>
<evidence type="ECO:0000259" key="11">
    <source>
        <dbReference type="PROSITE" id="PS50021"/>
    </source>
</evidence>
<dbReference type="AlphaFoldDB" id="A0AAE9E8F6"/>
<keyword evidence="4" id="KW-0132">Cell division</keyword>
<dbReference type="GO" id="GO:0051301">
    <property type="term" value="P:cell division"/>
    <property type="evidence" value="ECO:0007669"/>
    <property type="project" value="UniProtKB-KW"/>
</dbReference>
<dbReference type="PROSITE" id="PS51230">
    <property type="entry name" value="EB1_C"/>
    <property type="match status" value="1"/>
</dbReference>
<evidence type="ECO:0000256" key="8">
    <source>
        <dbReference type="ARBA" id="ARBA00023306"/>
    </source>
</evidence>